<dbReference type="EMBL" id="SLXB01000026">
    <property type="protein sequence ID" value="TCO88362.1"/>
    <property type="molecule type" value="Genomic_DNA"/>
</dbReference>
<reference evidence="1 2" key="1">
    <citation type="submission" date="2019-03" db="EMBL/GenBank/DDBJ databases">
        <title>Genomic Encyclopedia of Type Strains, Phase IV (KMG-IV): sequencing the most valuable type-strain genomes for metagenomic binning, comparative biology and taxonomic classification.</title>
        <authorList>
            <person name="Goeker M."/>
        </authorList>
    </citation>
    <scope>NUCLEOTIDE SEQUENCE [LARGE SCALE GENOMIC DNA]</scope>
    <source>
        <strain evidence="1 2">DSM 23917</strain>
    </source>
</reference>
<name>A0A4R2LG98_9BACE</name>
<comment type="caution">
    <text evidence="1">The sequence shown here is derived from an EMBL/GenBank/DDBJ whole genome shotgun (WGS) entry which is preliminary data.</text>
</comment>
<protein>
    <submittedName>
        <fullName evidence="1">Uncharacterized protein</fullName>
    </submittedName>
</protein>
<evidence type="ECO:0000313" key="2">
    <source>
        <dbReference type="Proteomes" id="UP000295600"/>
    </source>
</evidence>
<accession>A0A4R2LG98</accession>
<sequence>MKAKIFIFLLALLIVAPMNAVVNLQKRKPHVKKHLEEVRAVTRSPINYTIDVKR</sequence>
<proteinExistence type="predicted"/>
<dbReference type="Proteomes" id="UP000295600">
    <property type="component" value="Unassembled WGS sequence"/>
</dbReference>
<evidence type="ECO:0000313" key="1">
    <source>
        <dbReference type="EMBL" id="TCO88362.1"/>
    </source>
</evidence>
<dbReference type="AlphaFoldDB" id="A0A4R2LG98"/>
<dbReference type="RefSeq" id="WP_165899426.1">
    <property type="nucleotide sequence ID" value="NZ_CAUSQV010000018.1"/>
</dbReference>
<gene>
    <name evidence="1" type="ORF">EV202_12622</name>
</gene>
<organism evidence="1 2">
    <name type="scientific">Prevotella heparinolytica</name>
    <dbReference type="NCBI Taxonomy" id="28113"/>
    <lineage>
        <taxon>Bacteria</taxon>
        <taxon>Pseudomonadati</taxon>
        <taxon>Bacteroidota</taxon>
        <taxon>Bacteroidia</taxon>
        <taxon>Bacteroidales</taxon>
        <taxon>Bacteroidaceae</taxon>
        <taxon>Bacteroides</taxon>
    </lineage>
</organism>